<name>A0A078L207_9GAMM</name>
<dbReference type="InterPro" id="IPR012338">
    <property type="entry name" value="Beta-lactam/transpept-like"/>
</dbReference>
<dbReference type="PROSITE" id="PS51257">
    <property type="entry name" value="PROKAR_LIPOPROTEIN"/>
    <property type="match status" value="1"/>
</dbReference>
<organism evidence="3 4">
    <name type="scientific">Legionella massiliensis</name>
    <dbReference type="NCBI Taxonomy" id="1034943"/>
    <lineage>
        <taxon>Bacteria</taxon>
        <taxon>Pseudomonadati</taxon>
        <taxon>Pseudomonadota</taxon>
        <taxon>Gammaproteobacteria</taxon>
        <taxon>Legionellales</taxon>
        <taxon>Legionellaceae</taxon>
        <taxon>Legionella</taxon>
    </lineage>
</organism>
<feature type="signal peptide" evidence="1">
    <location>
        <begin position="1"/>
        <end position="21"/>
    </location>
</feature>
<dbReference type="Pfam" id="PF00144">
    <property type="entry name" value="Beta-lactamase"/>
    <property type="match status" value="1"/>
</dbReference>
<evidence type="ECO:0000256" key="1">
    <source>
        <dbReference type="SAM" id="SignalP"/>
    </source>
</evidence>
<dbReference type="GO" id="GO:0004180">
    <property type="term" value="F:carboxypeptidase activity"/>
    <property type="evidence" value="ECO:0007669"/>
    <property type="project" value="UniProtKB-KW"/>
</dbReference>
<accession>A0A078L207</accession>
<dbReference type="Proteomes" id="UP000044071">
    <property type="component" value="Unassembled WGS sequence"/>
</dbReference>
<dbReference type="InterPro" id="IPR050491">
    <property type="entry name" value="AmpC-like"/>
</dbReference>
<dbReference type="InterPro" id="IPR001466">
    <property type="entry name" value="Beta-lactam-related"/>
</dbReference>
<feature type="chain" id="PRO_5009744184" evidence="1">
    <location>
        <begin position="22"/>
        <end position="404"/>
    </location>
</feature>
<evidence type="ECO:0000313" key="3">
    <source>
        <dbReference type="EMBL" id="CDZ78058.1"/>
    </source>
</evidence>
<dbReference type="STRING" id="1034943.BN59_02355"/>
<keyword evidence="4" id="KW-1185">Reference proteome</keyword>
<dbReference type="Gene3D" id="3.40.710.10">
    <property type="entry name" value="DD-peptidase/beta-lactamase superfamily"/>
    <property type="match status" value="1"/>
</dbReference>
<dbReference type="RefSeq" id="WP_043874489.1">
    <property type="nucleotide sequence ID" value="NZ_CCVW01000002.1"/>
</dbReference>
<keyword evidence="1" id="KW-0732">Signal</keyword>
<evidence type="ECO:0000259" key="2">
    <source>
        <dbReference type="Pfam" id="PF00144"/>
    </source>
</evidence>
<dbReference type="EMBL" id="CCSB01000002">
    <property type="protein sequence ID" value="CDZ78058.1"/>
    <property type="molecule type" value="Genomic_DNA"/>
</dbReference>
<keyword evidence="3" id="KW-0121">Carboxypeptidase</keyword>
<keyword evidence="3" id="KW-0378">Hydrolase</keyword>
<dbReference type="eggNOG" id="COG1680">
    <property type="taxonomic scope" value="Bacteria"/>
</dbReference>
<sequence length="404" mass="45715">MFVKKIITAFLFIFSCASVSAELIKNPTLIQKTIDEVVNTYHLPGASVSMIDTNTHQTWNFSSGLANKERRIRMRTSHLMQIGSTTKSFIAALILKLEEESEAGKLNIDFNIEQPLGLWLPEYQAWKGIKIKHLLNMTSGIYNYTDDAGLFREIALNPKYYWSPNVLVNLAYSHNPNTNFNAGENYEYSNTNYILAGMLLERLTNKTVEQLLSEKIFKKYPQRFQHIYYEPSSYPLGHFREMAHGYMMEKTQHAEFYQQDITALTLSWAGAAGAIISRSQDLANWADLLFSKQFLKGKQLRELQALVCVDNSECKSGEPLSAKSDAVGYGLGVGHITDERYGDIWTHNGGTLGYHTVFLYIPKLSLSMVVIVNQIGPEVEEMDDMIYLAMRVLASLPEIGSVKS</sequence>
<dbReference type="SUPFAM" id="SSF56601">
    <property type="entry name" value="beta-lactamase/transpeptidase-like"/>
    <property type="match status" value="1"/>
</dbReference>
<dbReference type="PANTHER" id="PTHR46825">
    <property type="entry name" value="D-ALANYL-D-ALANINE-CARBOXYPEPTIDASE/ENDOPEPTIDASE AMPH"/>
    <property type="match status" value="1"/>
</dbReference>
<feature type="domain" description="Beta-lactamase-related" evidence="2">
    <location>
        <begin position="31"/>
        <end position="381"/>
    </location>
</feature>
<keyword evidence="3" id="KW-0645">Protease</keyword>
<proteinExistence type="predicted"/>
<protein>
    <submittedName>
        <fullName evidence="3">D-alanyl-D-alanine carboxypeptidase</fullName>
    </submittedName>
</protein>
<dbReference type="AlphaFoldDB" id="A0A078L207"/>
<reference evidence="3 4" key="1">
    <citation type="submission" date="2014-06" db="EMBL/GenBank/DDBJ databases">
        <authorList>
            <person name="Urmite Genomes Urmite Genomes"/>
        </authorList>
    </citation>
    <scope>NUCLEOTIDE SEQUENCE [LARGE SCALE GENOMIC DNA]</scope>
</reference>
<gene>
    <name evidence="3" type="ORF">BN59_02355</name>
</gene>
<dbReference type="PANTHER" id="PTHR46825:SF7">
    <property type="entry name" value="D-ALANYL-D-ALANINE CARBOXYPEPTIDASE"/>
    <property type="match status" value="1"/>
</dbReference>
<dbReference type="OrthoDB" id="5638366at2"/>
<evidence type="ECO:0000313" key="4">
    <source>
        <dbReference type="Proteomes" id="UP000044071"/>
    </source>
</evidence>